<sequence>MPIFEISKIHRSEILKVLELIQKLADQANIEFFKEEENQIINFSVLWKKVMEGNNRWFKGEDTHGLLTIEEIRFIAKLHRNVVEYRSNFAQKQAPFMKQVKIEPVEVDGVPAEWQIVPVAIEDKVILYIHGGGYIMGSPNFTRMASVRLGMATKMRVLSIDYRLAPEHPYPQGLEDCITSYKWLLSSGINPKKIIISGDSAGGYFTLLTLVKLRNEGVPLPAGAIVFSPATDMAKAGESMVKNGPTDPILADLGIYWWVECYLAGADPFSPDISPLYADLKGLPPLLIQVSTSEMLYDDARMFFNRAKKAGVDVTLQTWDATLHAFQHFNLPESTEAFINTGKFVERLFK</sequence>
<comment type="caution">
    <text evidence="3">The sequence shown here is derived from an EMBL/GenBank/DDBJ whole genome shotgun (WGS) entry which is preliminary data.</text>
</comment>
<dbReference type="Pfam" id="PF07859">
    <property type="entry name" value="Abhydrolase_3"/>
    <property type="match status" value="1"/>
</dbReference>
<dbReference type="InterPro" id="IPR013094">
    <property type="entry name" value="AB_hydrolase_3"/>
</dbReference>
<proteinExistence type="predicted"/>
<keyword evidence="1" id="KW-0378">Hydrolase</keyword>
<dbReference type="InterPro" id="IPR050300">
    <property type="entry name" value="GDXG_lipolytic_enzyme"/>
</dbReference>
<dbReference type="GO" id="GO:0016787">
    <property type="term" value="F:hydrolase activity"/>
    <property type="evidence" value="ECO:0007669"/>
    <property type="project" value="UniProtKB-KW"/>
</dbReference>
<organism evidence="3">
    <name type="scientific">marine sediment metagenome</name>
    <dbReference type="NCBI Taxonomy" id="412755"/>
    <lineage>
        <taxon>unclassified sequences</taxon>
        <taxon>metagenomes</taxon>
        <taxon>ecological metagenomes</taxon>
    </lineage>
</organism>
<dbReference type="SUPFAM" id="SSF53474">
    <property type="entry name" value="alpha/beta-Hydrolases"/>
    <property type="match status" value="1"/>
</dbReference>
<evidence type="ECO:0000256" key="1">
    <source>
        <dbReference type="ARBA" id="ARBA00022801"/>
    </source>
</evidence>
<evidence type="ECO:0000259" key="2">
    <source>
        <dbReference type="Pfam" id="PF07859"/>
    </source>
</evidence>
<evidence type="ECO:0000313" key="3">
    <source>
        <dbReference type="EMBL" id="KKM91312.1"/>
    </source>
</evidence>
<accession>A0A0F9PD94</accession>
<dbReference type="PANTHER" id="PTHR48081:SF8">
    <property type="entry name" value="ALPHA_BETA HYDROLASE FOLD-3 DOMAIN-CONTAINING PROTEIN-RELATED"/>
    <property type="match status" value="1"/>
</dbReference>
<dbReference type="AlphaFoldDB" id="A0A0F9PD94"/>
<protein>
    <recommendedName>
        <fullName evidence="2">Alpha/beta hydrolase fold-3 domain-containing protein</fullName>
    </recommendedName>
</protein>
<reference evidence="3" key="1">
    <citation type="journal article" date="2015" name="Nature">
        <title>Complex archaea that bridge the gap between prokaryotes and eukaryotes.</title>
        <authorList>
            <person name="Spang A."/>
            <person name="Saw J.H."/>
            <person name="Jorgensen S.L."/>
            <person name="Zaremba-Niedzwiedzka K."/>
            <person name="Martijn J."/>
            <person name="Lind A.E."/>
            <person name="van Eijk R."/>
            <person name="Schleper C."/>
            <person name="Guy L."/>
            <person name="Ettema T.J."/>
        </authorList>
    </citation>
    <scope>NUCLEOTIDE SEQUENCE</scope>
</reference>
<dbReference type="InterPro" id="IPR029058">
    <property type="entry name" value="AB_hydrolase_fold"/>
</dbReference>
<dbReference type="Gene3D" id="3.40.50.1820">
    <property type="entry name" value="alpha/beta hydrolase"/>
    <property type="match status" value="1"/>
</dbReference>
<dbReference type="EMBL" id="LAZR01006552">
    <property type="protein sequence ID" value="KKM91312.1"/>
    <property type="molecule type" value="Genomic_DNA"/>
</dbReference>
<name>A0A0F9PD94_9ZZZZ</name>
<gene>
    <name evidence="3" type="ORF">LCGC14_1229760</name>
</gene>
<dbReference type="PANTHER" id="PTHR48081">
    <property type="entry name" value="AB HYDROLASE SUPERFAMILY PROTEIN C4A8.06C"/>
    <property type="match status" value="1"/>
</dbReference>
<feature type="domain" description="Alpha/beta hydrolase fold-3" evidence="2">
    <location>
        <begin position="126"/>
        <end position="327"/>
    </location>
</feature>